<evidence type="ECO:0000313" key="1">
    <source>
        <dbReference type="EMBL" id="KAL3597337.1"/>
    </source>
</evidence>
<comment type="caution">
    <text evidence="1">The sequence shown here is derived from an EMBL/GenBank/DDBJ whole genome shotgun (WGS) entry which is preliminary data.</text>
</comment>
<accession>A0ACC4CI95</accession>
<dbReference type="EMBL" id="RCHU02000004">
    <property type="protein sequence ID" value="KAL3597337.1"/>
    <property type="molecule type" value="Genomic_DNA"/>
</dbReference>
<organism evidence="1 2">
    <name type="scientific">Populus alba</name>
    <name type="common">White poplar</name>
    <dbReference type="NCBI Taxonomy" id="43335"/>
    <lineage>
        <taxon>Eukaryota</taxon>
        <taxon>Viridiplantae</taxon>
        <taxon>Streptophyta</taxon>
        <taxon>Embryophyta</taxon>
        <taxon>Tracheophyta</taxon>
        <taxon>Spermatophyta</taxon>
        <taxon>Magnoliopsida</taxon>
        <taxon>eudicotyledons</taxon>
        <taxon>Gunneridae</taxon>
        <taxon>Pentapetalae</taxon>
        <taxon>rosids</taxon>
        <taxon>fabids</taxon>
        <taxon>Malpighiales</taxon>
        <taxon>Salicaceae</taxon>
        <taxon>Saliceae</taxon>
        <taxon>Populus</taxon>
    </lineage>
</organism>
<gene>
    <name evidence="1" type="ORF">D5086_008974</name>
</gene>
<evidence type="ECO:0000313" key="2">
    <source>
        <dbReference type="Proteomes" id="UP000309997"/>
    </source>
</evidence>
<reference evidence="1 2" key="1">
    <citation type="journal article" date="2024" name="Plant Biotechnol. J.">
        <title>Genome and CRISPR/Cas9 system of a widespread forest tree (Populus alba) in the world.</title>
        <authorList>
            <person name="Liu Y.J."/>
            <person name="Jiang P.F."/>
            <person name="Han X.M."/>
            <person name="Li X.Y."/>
            <person name="Wang H.M."/>
            <person name="Wang Y.J."/>
            <person name="Wang X.X."/>
            <person name="Zeng Q.Y."/>
        </authorList>
    </citation>
    <scope>NUCLEOTIDE SEQUENCE [LARGE SCALE GENOMIC DNA]</scope>
    <source>
        <strain evidence="2">cv. PAL-ZL1</strain>
    </source>
</reference>
<sequence>MSVSELKERHVAATETVNSLRERLKQKRLLLLDTDMARYARAQERSPVSFGPTDLVCCRTLQGHTGKVAEASESCLPFPNDLRALNCTDVTYVPDDRVAIAMIYALILPRFELLGMLKMLANLIREHHTPSTPTTPVTPSPKPTTAGWCVPKAGVSDAQLQAMLDYACGQGIDCGPIQPGGACFEPNTVASHASYAMNLYYQKSAKNPWNCDFSETATLTLKNPSYSGCTYPGGGA</sequence>
<dbReference type="Proteomes" id="UP000309997">
    <property type="component" value="Unassembled WGS sequence"/>
</dbReference>
<name>A0ACC4CI95_POPAL</name>
<proteinExistence type="predicted"/>
<protein>
    <submittedName>
        <fullName evidence="1">Uncharacterized protein</fullName>
    </submittedName>
</protein>
<keyword evidence="2" id="KW-1185">Reference proteome</keyword>